<dbReference type="GO" id="GO:0030272">
    <property type="term" value="F:5-formyltetrahydrofolate cyclo-ligase activity"/>
    <property type="evidence" value="ECO:0007669"/>
    <property type="project" value="UniProtKB-EC"/>
</dbReference>
<evidence type="ECO:0000313" key="6">
    <source>
        <dbReference type="EMBL" id="BCJ87183.1"/>
    </source>
</evidence>
<feature type="binding site" evidence="4">
    <location>
        <position position="58"/>
    </location>
    <ligand>
        <name>substrate</name>
    </ligand>
</feature>
<keyword evidence="6" id="KW-0436">Ligase</keyword>
<dbReference type="PIRSF" id="PIRSF006806">
    <property type="entry name" value="FTHF_cligase"/>
    <property type="match status" value="1"/>
</dbReference>
<dbReference type="Gene3D" id="3.40.50.10420">
    <property type="entry name" value="NagB/RpiA/CoA transferase-like"/>
    <property type="match status" value="1"/>
</dbReference>
<organism evidence="6 7">
    <name type="scientific">Effusibacillus dendaii</name>
    <dbReference type="NCBI Taxonomy" id="2743772"/>
    <lineage>
        <taxon>Bacteria</taxon>
        <taxon>Bacillati</taxon>
        <taxon>Bacillota</taxon>
        <taxon>Bacilli</taxon>
        <taxon>Bacillales</taxon>
        <taxon>Alicyclobacillaceae</taxon>
        <taxon>Effusibacillus</taxon>
    </lineage>
</organism>
<evidence type="ECO:0000256" key="2">
    <source>
        <dbReference type="ARBA" id="ARBA00022741"/>
    </source>
</evidence>
<name>A0A7I8DAG8_9BACL</name>
<evidence type="ECO:0000256" key="5">
    <source>
        <dbReference type="RuleBase" id="RU361279"/>
    </source>
</evidence>
<keyword evidence="5" id="KW-0460">Magnesium</keyword>
<feature type="binding site" evidence="4">
    <location>
        <begin position="147"/>
        <end position="155"/>
    </location>
    <ligand>
        <name>ATP</name>
        <dbReference type="ChEBI" id="CHEBI:30616"/>
    </ligand>
</feature>
<dbReference type="RefSeq" id="WP_200756906.1">
    <property type="nucleotide sequence ID" value="NZ_AP023366.1"/>
</dbReference>
<evidence type="ECO:0000256" key="3">
    <source>
        <dbReference type="ARBA" id="ARBA00022840"/>
    </source>
</evidence>
<accession>A0A7I8DAG8</accession>
<proteinExistence type="inferred from homology"/>
<dbReference type="GO" id="GO:0035999">
    <property type="term" value="P:tetrahydrofolate interconversion"/>
    <property type="evidence" value="ECO:0007669"/>
    <property type="project" value="TreeGrafter"/>
</dbReference>
<comment type="similarity">
    <text evidence="1 5">Belongs to the 5-formyltetrahydrofolate cyclo-ligase family.</text>
</comment>
<dbReference type="NCBIfam" id="TIGR02727">
    <property type="entry name" value="MTHFS_bact"/>
    <property type="match status" value="1"/>
</dbReference>
<dbReference type="Proteomes" id="UP000593802">
    <property type="component" value="Chromosome"/>
</dbReference>
<keyword evidence="2 4" id="KW-0547">Nucleotide-binding</keyword>
<keyword evidence="7" id="KW-1185">Reference proteome</keyword>
<dbReference type="KEGG" id="eff:skT53_21680"/>
<evidence type="ECO:0000256" key="4">
    <source>
        <dbReference type="PIRSR" id="PIRSR006806-1"/>
    </source>
</evidence>
<dbReference type="InterPro" id="IPR002698">
    <property type="entry name" value="FTHF_cligase"/>
</dbReference>
<feature type="binding site" evidence="4">
    <location>
        <begin position="7"/>
        <end position="11"/>
    </location>
    <ligand>
        <name>ATP</name>
        <dbReference type="ChEBI" id="CHEBI:30616"/>
    </ligand>
</feature>
<gene>
    <name evidence="6" type="ORF">skT53_21680</name>
</gene>
<comment type="cofactor">
    <cofactor evidence="5">
        <name>Mg(2+)</name>
        <dbReference type="ChEBI" id="CHEBI:18420"/>
    </cofactor>
</comment>
<keyword evidence="3 4" id="KW-0067">ATP-binding</keyword>
<dbReference type="GO" id="GO:0005524">
    <property type="term" value="F:ATP binding"/>
    <property type="evidence" value="ECO:0007669"/>
    <property type="project" value="UniProtKB-KW"/>
</dbReference>
<dbReference type="GO" id="GO:0046872">
    <property type="term" value="F:metal ion binding"/>
    <property type="evidence" value="ECO:0007669"/>
    <property type="project" value="UniProtKB-KW"/>
</dbReference>
<sequence>MEVLMDKDGLRRQILHKRLSMSAAERADKQVRILKHLLTVPHLQQAETILLYLDFRGEVETEQIFRWGWNAGKTMAVPVSKPAERKIIPVRLNSFEELTAGPYGIREPDMHVQLAAGHLNALPDALSVQELDVVIVPGVAFDRKGGRLGYGGGYYDRFLPQLRPNALKIGIAYQLQMVEQLPMETHDIPLDLIVTEKSVYHGRRAAF</sequence>
<dbReference type="InterPro" id="IPR037171">
    <property type="entry name" value="NagB/RpiA_transferase-like"/>
</dbReference>
<comment type="catalytic activity">
    <reaction evidence="5">
        <text>(6S)-5-formyl-5,6,7,8-tetrahydrofolate + ATP = (6R)-5,10-methenyltetrahydrofolate + ADP + phosphate</text>
        <dbReference type="Rhea" id="RHEA:10488"/>
        <dbReference type="ChEBI" id="CHEBI:30616"/>
        <dbReference type="ChEBI" id="CHEBI:43474"/>
        <dbReference type="ChEBI" id="CHEBI:57455"/>
        <dbReference type="ChEBI" id="CHEBI:57457"/>
        <dbReference type="ChEBI" id="CHEBI:456216"/>
        <dbReference type="EC" id="6.3.3.2"/>
    </reaction>
</comment>
<evidence type="ECO:0000256" key="1">
    <source>
        <dbReference type="ARBA" id="ARBA00010638"/>
    </source>
</evidence>
<dbReference type="SUPFAM" id="SSF100950">
    <property type="entry name" value="NagB/RpiA/CoA transferase-like"/>
    <property type="match status" value="1"/>
</dbReference>
<evidence type="ECO:0000313" key="7">
    <source>
        <dbReference type="Proteomes" id="UP000593802"/>
    </source>
</evidence>
<dbReference type="InterPro" id="IPR024185">
    <property type="entry name" value="FTHF_cligase-like_sf"/>
</dbReference>
<protein>
    <recommendedName>
        <fullName evidence="5">5-formyltetrahydrofolate cyclo-ligase</fullName>
        <ecNumber evidence="5">6.3.3.2</ecNumber>
    </recommendedName>
</protein>
<dbReference type="PANTHER" id="PTHR23407">
    <property type="entry name" value="ATPASE INHIBITOR/5-FORMYLTETRAHYDROFOLATE CYCLO-LIGASE"/>
    <property type="match status" value="1"/>
</dbReference>
<dbReference type="GO" id="GO:0009396">
    <property type="term" value="P:folic acid-containing compound biosynthetic process"/>
    <property type="evidence" value="ECO:0007669"/>
    <property type="project" value="TreeGrafter"/>
</dbReference>
<reference evidence="6 7" key="1">
    <citation type="submission" date="2020-08" db="EMBL/GenBank/DDBJ databases">
        <title>Complete Genome Sequence of Effusibacillus dendaii Strain skT53, Isolated from Farmland soil.</title>
        <authorList>
            <person name="Konishi T."/>
            <person name="Kawasaki H."/>
        </authorList>
    </citation>
    <scope>NUCLEOTIDE SEQUENCE [LARGE SCALE GENOMIC DNA]</scope>
    <source>
        <strain evidence="7">skT53</strain>
    </source>
</reference>
<dbReference type="Pfam" id="PF01812">
    <property type="entry name" value="5-FTHF_cyc-lig"/>
    <property type="match status" value="1"/>
</dbReference>
<dbReference type="PANTHER" id="PTHR23407:SF1">
    <property type="entry name" value="5-FORMYLTETRAHYDROFOLATE CYCLO-LIGASE"/>
    <property type="match status" value="1"/>
</dbReference>
<dbReference type="AlphaFoldDB" id="A0A7I8DAG8"/>
<keyword evidence="5" id="KW-0479">Metal-binding</keyword>
<feature type="binding site" evidence="4">
    <location>
        <position position="53"/>
    </location>
    <ligand>
        <name>substrate</name>
    </ligand>
</feature>
<dbReference type="EMBL" id="AP023366">
    <property type="protein sequence ID" value="BCJ87183.1"/>
    <property type="molecule type" value="Genomic_DNA"/>
</dbReference>
<dbReference type="EC" id="6.3.3.2" evidence="5"/>